<feature type="transmembrane region" description="Helical" evidence="1">
    <location>
        <begin position="7"/>
        <end position="25"/>
    </location>
</feature>
<protein>
    <submittedName>
        <fullName evidence="2">Uncharacterized protein</fullName>
    </submittedName>
</protein>
<dbReference type="Proteomes" id="UP000663879">
    <property type="component" value="Unassembled WGS sequence"/>
</dbReference>
<reference evidence="2" key="1">
    <citation type="submission" date="2021-02" db="EMBL/GenBank/DDBJ databases">
        <authorList>
            <person name="Nowell W R."/>
        </authorList>
    </citation>
    <scope>NUCLEOTIDE SEQUENCE</scope>
    <source>
        <strain evidence="2">Ploen Becks lab</strain>
    </source>
</reference>
<organism evidence="2 3">
    <name type="scientific">Brachionus calyciflorus</name>
    <dbReference type="NCBI Taxonomy" id="104777"/>
    <lineage>
        <taxon>Eukaryota</taxon>
        <taxon>Metazoa</taxon>
        <taxon>Spiralia</taxon>
        <taxon>Gnathifera</taxon>
        <taxon>Rotifera</taxon>
        <taxon>Eurotatoria</taxon>
        <taxon>Monogononta</taxon>
        <taxon>Pseudotrocha</taxon>
        <taxon>Ploima</taxon>
        <taxon>Brachionidae</taxon>
        <taxon>Brachionus</taxon>
    </lineage>
</organism>
<accession>A0A814A1H6</accession>
<keyword evidence="1" id="KW-0472">Membrane</keyword>
<dbReference type="AlphaFoldDB" id="A0A814A1H6"/>
<evidence type="ECO:0000313" key="2">
    <source>
        <dbReference type="EMBL" id="CAF0906299.1"/>
    </source>
</evidence>
<gene>
    <name evidence="2" type="ORF">OXX778_LOCUS11663</name>
</gene>
<evidence type="ECO:0000256" key="1">
    <source>
        <dbReference type="SAM" id="Phobius"/>
    </source>
</evidence>
<name>A0A814A1H6_9BILA</name>
<dbReference type="Gene3D" id="3.40.50.11350">
    <property type="match status" value="1"/>
</dbReference>
<keyword evidence="3" id="KW-1185">Reference proteome</keyword>
<sequence length="388" mass="46634">MNLLQRKYFYFFVLTVLFFFFAFNIKYNYILNQTIDYLVPEKNLKKNSFIQYECGQYDICGGWADRLKGIMSTYAISLLTNRQFIIKMTKNCDLKKILEPNEINWNYEQVPDNISIEELKIFNNQPFNQFKQKLSLFPNLNRTNMINVKYGMMFMHRLIDDPILKKKIKKLGYEQSKFHMAYQFHKWYKQLFKLNNRTQKKHDEFLQRLKPNSDSKLICCQIRKGDPELRDRRDDYVERDFWNFINTTFLSSGFNLSSQYKIFVTSDLEYVSLDAKNYFKNNEVIFSQNSSIHIDKELSNNECNKLESVILDFHIMQNCDIGVVSHSGFGVLALLNRPNPFKDLYVYSKEYKHLDMENETVYNSFFNNFKNLSFIKFSKLDDIYFFQN</sequence>
<dbReference type="EMBL" id="CAJNOC010002003">
    <property type="protein sequence ID" value="CAF0906299.1"/>
    <property type="molecule type" value="Genomic_DNA"/>
</dbReference>
<evidence type="ECO:0000313" key="3">
    <source>
        <dbReference type="Proteomes" id="UP000663879"/>
    </source>
</evidence>
<proteinExistence type="predicted"/>
<keyword evidence="1" id="KW-0812">Transmembrane</keyword>
<dbReference type="OrthoDB" id="428346at2759"/>
<comment type="caution">
    <text evidence="2">The sequence shown here is derived from an EMBL/GenBank/DDBJ whole genome shotgun (WGS) entry which is preliminary data.</text>
</comment>
<keyword evidence="1" id="KW-1133">Transmembrane helix</keyword>